<dbReference type="PANTHER" id="PTHR32552">
    <property type="entry name" value="FERRICHROME IRON RECEPTOR-RELATED"/>
    <property type="match status" value="1"/>
</dbReference>
<evidence type="ECO:0000256" key="2">
    <source>
        <dbReference type="ARBA" id="ARBA00009810"/>
    </source>
</evidence>
<proteinExistence type="inferred from homology"/>
<organism evidence="17 18">
    <name type="scientific">Azorhizobium oxalatiphilum</name>
    <dbReference type="NCBI Taxonomy" id="980631"/>
    <lineage>
        <taxon>Bacteria</taxon>
        <taxon>Pseudomonadati</taxon>
        <taxon>Pseudomonadota</taxon>
        <taxon>Alphaproteobacteria</taxon>
        <taxon>Hyphomicrobiales</taxon>
        <taxon>Xanthobacteraceae</taxon>
        <taxon>Azorhizobium</taxon>
    </lineage>
</organism>
<dbReference type="FunFam" id="2.40.170.20:FF:000005">
    <property type="entry name" value="TonB-dependent siderophore receptor"/>
    <property type="match status" value="1"/>
</dbReference>
<keyword evidence="6 14" id="KW-0812">Transmembrane</keyword>
<dbReference type="InterPro" id="IPR039426">
    <property type="entry name" value="TonB-dep_rcpt-like"/>
</dbReference>
<dbReference type="InterPro" id="IPR012910">
    <property type="entry name" value="Plug_dom"/>
</dbReference>
<accession>A0A917C833</accession>
<gene>
    <name evidence="17" type="ORF">GCM10007301_38760</name>
</gene>
<keyword evidence="11 14" id="KW-0472">Membrane</keyword>
<dbReference type="SUPFAM" id="SSF56935">
    <property type="entry name" value="Porins"/>
    <property type="match status" value="1"/>
</dbReference>
<dbReference type="Proteomes" id="UP000606044">
    <property type="component" value="Unassembled WGS sequence"/>
</dbReference>
<dbReference type="GO" id="GO:0038023">
    <property type="term" value="F:signaling receptor activity"/>
    <property type="evidence" value="ECO:0007669"/>
    <property type="project" value="InterPro"/>
</dbReference>
<dbReference type="CDD" id="cd01347">
    <property type="entry name" value="ligand_gated_channel"/>
    <property type="match status" value="1"/>
</dbReference>
<sequence>MADAGAGRGINRGVHGRFLAALMLGSALSIGLVPGVLPAHDATAQAARTHAFNIPSQPLNTALRQLAEQSGVQIAYQTSIASGTTAPAVSGTMSAEAALGRLLAGTSLRYSFSGTNTVTILGPRAAADPNFSSDGSLLLSEVTVSGETATGPVDGYRATMSATGTGTGTPLRDIPYSVQVVPRDLITDRQTTSLTEALQNVPGVQMDSTAANRGDTYIIRGFQAPAYAIDGIMMGASADRPETFLDLANVERVEVLKGPASALYGQAQPGGVINIVTRQPTNVFEADASAQVGSFGFWRGQSSVSGPLTADGTLTGRVTGAAQTEQGFRGSERIATQRQFGGTALRWQPNDSTRFTFGLDYTSGEQPYDRGLVVSPGINKVMLPRDRYLHERWSQVHAEKLRLALGFEHELNDWLKVKANLRYDDGLSRDTGIDLQGLQADGRTMRRRWNDRTEDTRGIDARLEAEAKFNTGSIGHTVLAGFQQTSSEINFINSRGNIASIDIYFPVYGAPMTPLTAAANYIAKINTSSVYVQDQINLTEQWKLLGGLRYDQTTQTTQQFIGSATPDIDEAALTKRFGIVYQPTEALSLYASYAESFTPQSGLTRDNQGLDPEEGEQYEAGVKYDVIPNQLTATLAVFQITKQNVATTDPTDSDYSVLTGEQRVRGVELDLSGEITPGWRMMASAAYLDAKITQDEDYAVGNRLTGVPEWSGAFWTTYEFRDGPLNKLKVGGGVTLVGVRQGDLDNSFSVGGFYTLDLMASYKLTDNLELSVIGKNITDQNYILAPVTRNENYPGAPMSVLAQIKTTF</sequence>
<dbReference type="InterPro" id="IPR037066">
    <property type="entry name" value="Plug_dom_sf"/>
</dbReference>
<dbReference type="AlphaFoldDB" id="A0A917C833"/>
<dbReference type="Pfam" id="PF07660">
    <property type="entry name" value="STN"/>
    <property type="match status" value="1"/>
</dbReference>
<evidence type="ECO:0000256" key="3">
    <source>
        <dbReference type="ARBA" id="ARBA00022448"/>
    </source>
</evidence>
<evidence type="ECO:0000256" key="4">
    <source>
        <dbReference type="ARBA" id="ARBA00022452"/>
    </source>
</evidence>
<keyword evidence="5" id="KW-0410">Iron transport</keyword>
<evidence type="ECO:0000256" key="11">
    <source>
        <dbReference type="ARBA" id="ARBA00023136"/>
    </source>
</evidence>
<evidence type="ECO:0000313" key="18">
    <source>
        <dbReference type="Proteomes" id="UP000606044"/>
    </source>
</evidence>
<evidence type="ECO:0000256" key="13">
    <source>
        <dbReference type="ARBA" id="ARBA00023237"/>
    </source>
</evidence>
<protein>
    <submittedName>
        <fullName evidence="17">Ligand-gated channel</fullName>
    </submittedName>
</protein>
<comment type="similarity">
    <text evidence="2 14 15">Belongs to the TonB-dependent receptor family.</text>
</comment>
<evidence type="ECO:0000256" key="10">
    <source>
        <dbReference type="ARBA" id="ARBA00023077"/>
    </source>
</evidence>
<evidence type="ECO:0000256" key="14">
    <source>
        <dbReference type="PROSITE-ProRule" id="PRU01360"/>
    </source>
</evidence>
<evidence type="ECO:0000313" key="17">
    <source>
        <dbReference type="EMBL" id="GGF75137.1"/>
    </source>
</evidence>
<evidence type="ECO:0000256" key="5">
    <source>
        <dbReference type="ARBA" id="ARBA00022496"/>
    </source>
</evidence>
<keyword evidence="10 15" id="KW-0798">TonB box</keyword>
<evidence type="ECO:0000259" key="16">
    <source>
        <dbReference type="SMART" id="SM00965"/>
    </source>
</evidence>
<keyword evidence="3 14" id="KW-0813">Transport</keyword>
<dbReference type="InterPro" id="IPR010105">
    <property type="entry name" value="TonB_sidphr_rcpt"/>
</dbReference>
<dbReference type="SMART" id="SM00965">
    <property type="entry name" value="STN"/>
    <property type="match status" value="1"/>
</dbReference>
<reference evidence="17" key="2">
    <citation type="submission" date="2020-09" db="EMBL/GenBank/DDBJ databases">
        <authorList>
            <person name="Sun Q."/>
            <person name="Sedlacek I."/>
        </authorList>
    </citation>
    <scope>NUCLEOTIDE SEQUENCE</scope>
    <source>
        <strain evidence="17">CCM 7897</strain>
    </source>
</reference>
<reference evidence="17" key="1">
    <citation type="journal article" date="2014" name="Int. J. Syst. Evol. Microbiol.">
        <title>Complete genome sequence of Corynebacterium casei LMG S-19264T (=DSM 44701T), isolated from a smear-ripened cheese.</title>
        <authorList>
            <consortium name="US DOE Joint Genome Institute (JGI-PGF)"/>
            <person name="Walter F."/>
            <person name="Albersmeier A."/>
            <person name="Kalinowski J."/>
            <person name="Ruckert C."/>
        </authorList>
    </citation>
    <scope>NUCLEOTIDE SEQUENCE</scope>
    <source>
        <strain evidence="17">CCM 7897</strain>
    </source>
</reference>
<comment type="caution">
    <text evidence="17">The sequence shown here is derived from an EMBL/GenBank/DDBJ whole genome shotgun (WGS) entry which is preliminary data.</text>
</comment>
<dbReference type="NCBIfam" id="TIGR01783">
    <property type="entry name" value="TonB-siderophor"/>
    <property type="match status" value="1"/>
</dbReference>
<keyword evidence="4 14" id="KW-1134">Transmembrane beta strand</keyword>
<dbReference type="Gene3D" id="2.40.170.20">
    <property type="entry name" value="TonB-dependent receptor, beta-barrel domain"/>
    <property type="match status" value="1"/>
</dbReference>
<dbReference type="GO" id="GO:0009279">
    <property type="term" value="C:cell outer membrane"/>
    <property type="evidence" value="ECO:0007669"/>
    <property type="project" value="UniProtKB-SubCell"/>
</dbReference>
<dbReference type="Gene3D" id="2.170.130.10">
    <property type="entry name" value="TonB-dependent receptor, plug domain"/>
    <property type="match status" value="1"/>
</dbReference>
<dbReference type="PANTHER" id="PTHR32552:SF68">
    <property type="entry name" value="FERRICHROME OUTER MEMBRANE TRANSPORTER_PHAGE RECEPTOR"/>
    <property type="match status" value="1"/>
</dbReference>
<dbReference type="FunFam" id="2.170.130.10:FF:000001">
    <property type="entry name" value="Catecholate siderophore TonB-dependent receptor"/>
    <property type="match status" value="1"/>
</dbReference>
<dbReference type="GO" id="GO:0015344">
    <property type="term" value="F:siderophore uptake transmembrane transporter activity"/>
    <property type="evidence" value="ECO:0007669"/>
    <property type="project" value="TreeGrafter"/>
</dbReference>
<keyword evidence="18" id="KW-1185">Reference proteome</keyword>
<keyword evidence="13 14" id="KW-0998">Cell outer membrane</keyword>
<dbReference type="InterPro" id="IPR036942">
    <property type="entry name" value="Beta-barrel_TonB_sf"/>
</dbReference>
<keyword evidence="8" id="KW-0408">Iron</keyword>
<dbReference type="GO" id="GO:0015891">
    <property type="term" value="P:siderophore transport"/>
    <property type="evidence" value="ECO:0007669"/>
    <property type="project" value="InterPro"/>
</dbReference>
<evidence type="ECO:0000256" key="6">
    <source>
        <dbReference type="ARBA" id="ARBA00022692"/>
    </source>
</evidence>
<dbReference type="Gene3D" id="3.55.50.30">
    <property type="match status" value="1"/>
</dbReference>
<evidence type="ECO:0000256" key="8">
    <source>
        <dbReference type="ARBA" id="ARBA00023004"/>
    </source>
</evidence>
<comment type="subcellular location">
    <subcellularLocation>
        <location evidence="1 14">Cell outer membrane</location>
        <topology evidence="1 14">Multi-pass membrane protein</topology>
    </subcellularLocation>
</comment>
<evidence type="ECO:0000256" key="1">
    <source>
        <dbReference type="ARBA" id="ARBA00004571"/>
    </source>
</evidence>
<evidence type="ECO:0000256" key="9">
    <source>
        <dbReference type="ARBA" id="ARBA00023065"/>
    </source>
</evidence>
<evidence type="ECO:0000256" key="7">
    <source>
        <dbReference type="ARBA" id="ARBA00022729"/>
    </source>
</evidence>
<dbReference type="PROSITE" id="PS52016">
    <property type="entry name" value="TONB_DEPENDENT_REC_3"/>
    <property type="match status" value="1"/>
</dbReference>
<keyword evidence="9" id="KW-0406">Ion transport</keyword>
<dbReference type="InterPro" id="IPR000531">
    <property type="entry name" value="Beta-barrel_TonB"/>
</dbReference>
<dbReference type="InterPro" id="IPR011662">
    <property type="entry name" value="Secretin/TonB_short_N"/>
</dbReference>
<dbReference type="Pfam" id="PF00593">
    <property type="entry name" value="TonB_dep_Rec_b-barrel"/>
    <property type="match status" value="1"/>
</dbReference>
<name>A0A917C833_9HYPH</name>
<dbReference type="RefSeq" id="WP_188581641.1">
    <property type="nucleotide sequence ID" value="NZ_BMCT01000006.1"/>
</dbReference>
<evidence type="ECO:0000256" key="15">
    <source>
        <dbReference type="RuleBase" id="RU003357"/>
    </source>
</evidence>
<feature type="domain" description="Secretin/TonB short N-terminal" evidence="16">
    <location>
        <begin position="72"/>
        <end position="123"/>
    </location>
</feature>
<dbReference type="EMBL" id="BMCT01000006">
    <property type="protein sequence ID" value="GGF75137.1"/>
    <property type="molecule type" value="Genomic_DNA"/>
</dbReference>
<dbReference type="Pfam" id="PF07715">
    <property type="entry name" value="Plug"/>
    <property type="match status" value="1"/>
</dbReference>
<keyword evidence="7" id="KW-0732">Signal</keyword>
<keyword evidence="12" id="KW-0675">Receptor</keyword>
<evidence type="ECO:0000256" key="12">
    <source>
        <dbReference type="ARBA" id="ARBA00023170"/>
    </source>
</evidence>